<dbReference type="PANTHER" id="PTHR19848">
    <property type="entry name" value="WD40 REPEAT PROTEIN"/>
    <property type="match status" value="1"/>
</dbReference>
<evidence type="ECO:0000256" key="2">
    <source>
        <dbReference type="ARBA" id="ARBA00022574"/>
    </source>
</evidence>
<dbReference type="InterPro" id="IPR015943">
    <property type="entry name" value="WD40/YVTN_repeat-like_dom_sf"/>
</dbReference>
<keyword evidence="2 5" id="KW-0853">WD repeat</keyword>
<evidence type="ECO:0000259" key="6">
    <source>
        <dbReference type="Pfam" id="PF12894"/>
    </source>
</evidence>
<name>A0A4Y7PMN9_9AGAM</name>
<dbReference type="SMART" id="SM00320">
    <property type="entry name" value="WD40"/>
    <property type="match status" value="3"/>
</dbReference>
<dbReference type="Proteomes" id="UP000294933">
    <property type="component" value="Unassembled WGS sequence"/>
</dbReference>
<dbReference type="OrthoDB" id="3238562at2759"/>
<dbReference type="InterPro" id="IPR036322">
    <property type="entry name" value="WD40_repeat_dom_sf"/>
</dbReference>
<keyword evidence="3" id="KW-0677">Repeat</keyword>
<dbReference type="InterPro" id="IPR024977">
    <property type="entry name" value="Apc4-like_WD40_dom"/>
</dbReference>
<dbReference type="SUPFAM" id="SSF50978">
    <property type="entry name" value="WD40 repeat-like"/>
    <property type="match status" value="1"/>
</dbReference>
<dbReference type="GO" id="GO:0005730">
    <property type="term" value="C:nucleolus"/>
    <property type="evidence" value="ECO:0007669"/>
    <property type="project" value="TreeGrafter"/>
</dbReference>
<feature type="repeat" description="WD" evidence="5">
    <location>
        <begin position="12"/>
        <end position="53"/>
    </location>
</feature>
<reference evidence="7 8" key="1">
    <citation type="submission" date="2018-06" db="EMBL/GenBank/DDBJ databases">
        <title>A transcriptomic atlas of mushroom development highlights an independent origin of complex multicellularity.</title>
        <authorList>
            <consortium name="DOE Joint Genome Institute"/>
            <person name="Krizsan K."/>
            <person name="Almasi E."/>
            <person name="Merenyi Z."/>
            <person name="Sahu N."/>
            <person name="Viragh M."/>
            <person name="Koszo T."/>
            <person name="Mondo S."/>
            <person name="Kiss B."/>
            <person name="Balint B."/>
            <person name="Kues U."/>
            <person name="Barry K."/>
            <person name="Hegedus J.C."/>
            <person name="Henrissat B."/>
            <person name="Johnson J."/>
            <person name="Lipzen A."/>
            <person name="Ohm R."/>
            <person name="Nagy I."/>
            <person name="Pangilinan J."/>
            <person name="Yan J."/>
            <person name="Xiong Y."/>
            <person name="Grigoriev I.V."/>
            <person name="Hibbett D.S."/>
            <person name="Nagy L.G."/>
        </authorList>
    </citation>
    <scope>NUCLEOTIDE SEQUENCE [LARGE SCALE GENOMIC DNA]</scope>
    <source>
        <strain evidence="7 8">SZMC22713</strain>
    </source>
</reference>
<evidence type="ECO:0000256" key="4">
    <source>
        <dbReference type="ARBA" id="ARBA00023242"/>
    </source>
</evidence>
<evidence type="ECO:0000256" key="1">
    <source>
        <dbReference type="ARBA" id="ARBA00004123"/>
    </source>
</evidence>
<dbReference type="VEuPathDB" id="FungiDB:BD410DRAFT_731540"/>
<dbReference type="PANTHER" id="PTHR19848:SF0">
    <property type="entry name" value="NOTCHLESS PROTEIN HOMOLOG 1"/>
    <property type="match status" value="1"/>
</dbReference>
<keyword evidence="8" id="KW-1185">Reference proteome</keyword>
<comment type="subcellular location">
    <subcellularLocation>
        <location evidence="1">Nucleus</location>
    </subcellularLocation>
</comment>
<evidence type="ECO:0000313" key="8">
    <source>
        <dbReference type="Proteomes" id="UP000294933"/>
    </source>
</evidence>
<organism evidence="7 8">
    <name type="scientific">Rickenella mellea</name>
    <dbReference type="NCBI Taxonomy" id="50990"/>
    <lineage>
        <taxon>Eukaryota</taxon>
        <taxon>Fungi</taxon>
        <taxon>Dikarya</taxon>
        <taxon>Basidiomycota</taxon>
        <taxon>Agaricomycotina</taxon>
        <taxon>Agaricomycetes</taxon>
        <taxon>Hymenochaetales</taxon>
        <taxon>Rickenellaceae</taxon>
        <taxon>Rickenella</taxon>
    </lineage>
</organism>
<protein>
    <submittedName>
        <fullName evidence="7">WD40 repeat-like protein</fullName>
    </submittedName>
</protein>
<evidence type="ECO:0000256" key="3">
    <source>
        <dbReference type="ARBA" id="ARBA00022737"/>
    </source>
</evidence>
<dbReference type="Gene3D" id="2.130.10.10">
    <property type="entry name" value="YVTN repeat-like/Quinoprotein amine dehydrogenase"/>
    <property type="match status" value="1"/>
</dbReference>
<proteinExistence type="predicted"/>
<dbReference type="InterPro" id="IPR001680">
    <property type="entry name" value="WD40_rpt"/>
</dbReference>
<sequence>MPLKYTLKRILSDEHVETATSVAFSPDGLILATGSSSGRVAIWSVEEGQVMDAFVGRSAVTALKWVQGPTKSKASQGIIFVGWQFGDMAIIPFKSTRAMKLATGGGDGIKTWSLSDESKLKALRTMSMPESTAANAGKPCRVASIHWMDNSERLVATFIDHGIIVYDASTSQIIQVVHVPTMIGSGSLSPDNQSVVVHNLANGFDSYELQTGKLLKEYRHQSCEYGLERLPCPSLHVHQGSTILGGTPSGLSCLWDAGDGSLITTLEHSSGTVQAMAVRSLL</sequence>
<evidence type="ECO:0000313" key="7">
    <source>
        <dbReference type="EMBL" id="TDL16316.1"/>
    </source>
</evidence>
<gene>
    <name evidence="7" type="ORF">BD410DRAFT_731540</name>
</gene>
<dbReference type="AlphaFoldDB" id="A0A4Y7PMN9"/>
<feature type="domain" description="Anaphase-promoting complex subunit 4-like WD40" evidence="6">
    <location>
        <begin position="13"/>
        <end position="66"/>
    </location>
</feature>
<keyword evidence="4" id="KW-0539">Nucleus</keyword>
<dbReference type="PROSITE" id="PS50082">
    <property type="entry name" value="WD_REPEATS_2"/>
    <property type="match status" value="1"/>
</dbReference>
<dbReference type="Pfam" id="PF12894">
    <property type="entry name" value="ANAPC4_WD40"/>
    <property type="match status" value="1"/>
</dbReference>
<accession>A0A4Y7PMN9</accession>
<dbReference type="STRING" id="50990.A0A4Y7PMN9"/>
<dbReference type="PROSITE" id="PS50294">
    <property type="entry name" value="WD_REPEATS_REGION"/>
    <property type="match status" value="1"/>
</dbReference>
<dbReference type="GO" id="GO:0000027">
    <property type="term" value="P:ribosomal large subunit assembly"/>
    <property type="evidence" value="ECO:0007669"/>
    <property type="project" value="TreeGrafter"/>
</dbReference>
<evidence type="ECO:0000256" key="5">
    <source>
        <dbReference type="PROSITE-ProRule" id="PRU00221"/>
    </source>
</evidence>
<dbReference type="EMBL" id="ML170246">
    <property type="protein sequence ID" value="TDL16316.1"/>
    <property type="molecule type" value="Genomic_DNA"/>
</dbReference>